<proteinExistence type="inferred from homology"/>
<dbReference type="EMBL" id="LM993662">
    <property type="protein sequence ID" value="VTZ77550.1"/>
    <property type="molecule type" value="Genomic_DNA"/>
</dbReference>
<keyword evidence="1" id="KW-0132">Cell division</keyword>
<keyword evidence="3" id="KW-0808">Transferase</keyword>
<dbReference type="OrthoDB" id="440676at2759"/>
<name>A0A077Y5X2_PLAYE</name>
<dbReference type="InterPro" id="IPR000789">
    <property type="entry name" value="Cyclin-dep_kinase_reg-sub"/>
</dbReference>
<dbReference type="AlphaFoldDB" id="A0A077Y5X2"/>
<dbReference type="VEuPathDB" id="PlasmoDB:PY02394"/>
<dbReference type="VEuPathDB" id="PlasmoDB:PYYM_0827400"/>
<dbReference type="GO" id="GO:0051301">
    <property type="term" value="P:cell division"/>
    <property type="evidence" value="ECO:0007669"/>
    <property type="project" value="UniProtKB-UniRule"/>
</dbReference>
<dbReference type="GeneID" id="3807577"/>
<dbReference type="RefSeq" id="XP_730271.2">
    <property type="nucleotide sequence ID" value="XM_725178.2"/>
</dbReference>
<evidence type="ECO:0000313" key="5">
    <source>
        <dbReference type="Proteomes" id="UP000072874"/>
    </source>
</evidence>
<keyword evidence="3" id="KW-0418">Kinase</keyword>
<dbReference type="EMBL" id="LK934636">
    <property type="protein sequence ID" value="CDU17636.1"/>
    <property type="molecule type" value="Genomic_DNA"/>
</dbReference>
<comment type="function">
    <text evidence="1">Binds to the catalytic subunit of the cyclin dependent kinases and is essential for their biological function.</text>
</comment>
<sequence length="308" mass="36817">MNNSSREVSNNLKTRIKYSQISTDHRNNKSSNFTNASHTTINKNVNNNYKLNNKDNNIIKKNVCENIQNDDKKNNNRNGKRKNIDNCQTSYNNEFNTNKRRETEKNKEYINDKNEKNDYDNVKEKNAYDNVKEKNTYDNVKEKNTYDNVKEKNTYDNMNEKNTYDNMNENYYSILDELGKSEKEIFKSVKDSMDENLNLEFLRSTSENYIYKVTSRGPVCYSSTYRDDKYIYRHIILSDNVRQYAEKKVRRTNAFLTEHCIINELQIDIGKGWKHFMIYDGKIRELILRKVLTAEDKLRMAVQMQRFN</sequence>
<dbReference type="InterPro" id="IPR036858">
    <property type="entry name" value="Cyclin-dep_kinase_reg-sub_sf"/>
</dbReference>
<gene>
    <name evidence="4" type="ORF">PY17X_0827700</name>
    <name evidence="3" type="ORF">PYYM_0827400</name>
</gene>
<evidence type="ECO:0000313" key="3">
    <source>
        <dbReference type="EMBL" id="CDU17636.1"/>
    </source>
</evidence>
<reference evidence="4" key="3">
    <citation type="submission" date="2014-05" db="EMBL/GenBank/DDBJ databases">
        <authorList>
            <person name="Aslett M.A."/>
            <person name="De Silva N."/>
        </authorList>
    </citation>
    <scope>NUCLEOTIDE SEQUENCE</scope>
    <source>
        <strain evidence="4">17X</strain>
    </source>
</reference>
<dbReference type="Proteomes" id="UP000072904">
    <property type="component" value="Chromosome 8"/>
</dbReference>
<dbReference type="KEGG" id="pyo:PY17X_0827700"/>
<dbReference type="SUPFAM" id="SSF55637">
    <property type="entry name" value="Cell cycle regulatory proteins"/>
    <property type="match status" value="1"/>
</dbReference>
<dbReference type="VEuPathDB" id="PlasmoDB:PY17X_0827700"/>
<feature type="region of interest" description="Disordered" evidence="2">
    <location>
        <begin position="68"/>
        <end position="115"/>
    </location>
</feature>
<reference evidence="5 6" key="1">
    <citation type="journal article" date="2014" name="BMC Biol.">
        <title>A comprehensive evaluation of rodent malaria parasite genomes and gene expression.</title>
        <authorList>
            <person name="Otto T.D."/>
            <person name="Bohme U."/>
            <person name="Jackson A.P."/>
            <person name="Hunt M."/>
            <person name="Franke-Fayard B."/>
            <person name="Hoeijmakers W.A."/>
            <person name="Religa A.A."/>
            <person name="Robertson L."/>
            <person name="Sanders M."/>
            <person name="Ogun S.A."/>
            <person name="Cunningham D."/>
            <person name="Erhart A."/>
            <person name="Billker O."/>
            <person name="Khan S.M."/>
            <person name="Stunnenberg H.G."/>
            <person name="Langhorne J."/>
            <person name="Holder A.A."/>
            <person name="Waters A.P."/>
            <person name="Newbold C.I."/>
            <person name="Pain A."/>
            <person name="Berriman M."/>
            <person name="Janse C.J."/>
        </authorList>
    </citation>
    <scope>NUCLEOTIDE SEQUENCE [LARGE SCALE GENOMIC DNA]</scope>
    <source>
        <strain evidence="4 5">17X</strain>
        <strain evidence="3 6">YM</strain>
    </source>
</reference>
<evidence type="ECO:0000256" key="2">
    <source>
        <dbReference type="SAM" id="MobiDB-lite"/>
    </source>
</evidence>
<reference evidence="4" key="4">
    <citation type="submission" date="2019-05" db="EMBL/GenBank/DDBJ databases">
        <authorList>
            <consortium name="Pathogen Informatics"/>
        </authorList>
    </citation>
    <scope>NUCLEOTIDE SEQUENCE</scope>
    <source>
        <strain evidence="4">17X</strain>
    </source>
</reference>
<comment type="similarity">
    <text evidence="1">Belongs to the CKS family.</text>
</comment>
<keyword evidence="1" id="KW-0131">Cell cycle</keyword>
<feature type="compositionally biased region" description="Basic and acidic residues" evidence="2">
    <location>
        <begin position="97"/>
        <end position="115"/>
    </location>
</feature>
<dbReference type="SMART" id="SM01084">
    <property type="entry name" value="CKS"/>
    <property type="match status" value="1"/>
</dbReference>
<feature type="compositionally biased region" description="Polar residues" evidence="2">
    <location>
        <begin position="29"/>
        <end position="40"/>
    </location>
</feature>
<evidence type="ECO:0000313" key="6">
    <source>
        <dbReference type="Proteomes" id="UP000072904"/>
    </source>
</evidence>
<evidence type="ECO:0000313" key="4">
    <source>
        <dbReference type="EMBL" id="VTZ77550.1"/>
    </source>
</evidence>
<dbReference type="Proteomes" id="UP000072874">
    <property type="component" value="Chromosome 8"/>
</dbReference>
<dbReference type="VEuPathDB" id="PlasmoDB:Py17XNL_000801836"/>
<dbReference type="GO" id="GO:0016538">
    <property type="term" value="F:cyclin-dependent protein serine/threonine kinase regulator activity"/>
    <property type="evidence" value="ECO:0007669"/>
    <property type="project" value="InterPro"/>
</dbReference>
<dbReference type="Pfam" id="PF01111">
    <property type="entry name" value="CKS"/>
    <property type="match status" value="1"/>
</dbReference>
<dbReference type="GO" id="GO:0016301">
    <property type="term" value="F:kinase activity"/>
    <property type="evidence" value="ECO:0007669"/>
    <property type="project" value="UniProtKB-KW"/>
</dbReference>
<feature type="region of interest" description="Disordered" evidence="2">
    <location>
        <begin position="21"/>
        <end position="54"/>
    </location>
</feature>
<feature type="compositionally biased region" description="Low complexity" evidence="2">
    <location>
        <begin position="41"/>
        <end position="54"/>
    </location>
</feature>
<reference evidence="3" key="2">
    <citation type="submission" date="2014-05" db="EMBL/GenBank/DDBJ databases">
        <authorList>
            <person name="Aslett A.Martin."/>
            <person name="De Silva Nishadi"/>
        </authorList>
    </citation>
    <scope>NUCLEOTIDE SEQUENCE</scope>
    <source>
        <strain evidence="3">YM</strain>
    </source>
</reference>
<dbReference type="Gene3D" id="3.30.170.10">
    <property type="entry name" value="Cyclin-dependent kinase, regulatory subunit"/>
    <property type="match status" value="1"/>
</dbReference>
<feature type="compositionally biased region" description="Polar residues" evidence="2">
    <location>
        <begin position="87"/>
        <end position="96"/>
    </location>
</feature>
<organism evidence="3 6">
    <name type="scientific">Plasmodium yoelii</name>
    <dbReference type="NCBI Taxonomy" id="5861"/>
    <lineage>
        <taxon>Eukaryota</taxon>
        <taxon>Sar</taxon>
        <taxon>Alveolata</taxon>
        <taxon>Apicomplexa</taxon>
        <taxon>Aconoidasida</taxon>
        <taxon>Haemosporida</taxon>
        <taxon>Plasmodiidae</taxon>
        <taxon>Plasmodium</taxon>
        <taxon>Plasmodium (Vinckeia)</taxon>
    </lineage>
</organism>
<accession>A0A077Y5X2</accession>
<dbReference type="OMA" id="TYDNMNE"/>
<protein>
    <recommendedName>
        <fullName evidence="1">Cyclin-dependent kinases regulatory subunit</fullName>
    </recommendedName>
</protein>
<evidence type="ECO:0000256" key="1">
    <source>
        <dbReference type="RuleBase" id="RU311113"/>
    </source>
</evidence>